<reference evidence="5" key="1">
    <citation type="submission" date="2016-10" db="EMBL/GenBank/DDBJ databases">
        <authorList>
            <person name="Varghese N."/>
            <person name="Submissions S."/>
        </authorList>
    </citation>
    <scope>NUCLEOTIDE SEQUENCE [LARGE SCALE GENOMIC DNA]</scope>
    <source>
        <strain evidence="5">DSM 13327</strain>
    </source>
</reference>
<dbReference type="PROSITE" id="PS50991">
    <property type="entry name" value="PYR_CT"/>
    <property type="match status" value="1"/>
</dbReference>
<dbReference type="PROSITE" id="PS00815">
    <property type="entry name" value="AIPM_HOMOCIT_SYNTH_1"/>
    <property type="match status" value="1"/>
</dbReference>
<dbReference type="EMBL" id="FOTS01000010">
    <property type="protein sequence ID" value="SFL60331.1"/>
    <property type="molecule type" value="Genomic_DNA"/>
</dbReference>
<dbReference type="InterPro" id="IPR000891">
    <property type="entry name" value="PYR_CT"/>
</dbReference>
<dbReference type="Gene3D" id="3.20.20.70">
    <property type="entry name" value="Aldolase class I"/>
    <property type="match status" value="1"/>
</dbReference>
<keyword evidence="5" id="KW-1185">Reference proteome</keyword>
<dbReference type="GO" id="GO:0046912">
    <property type="term" value="F:acyltransferase activity, acyl groups converted into alkyl on transfer"/>
    <property type="evidence" value="ECO:0007669"/>
    <property type="project" value="InterPro"/>
</dbReference>
<protein>
    <submittedName>
        <fullName evidence="4">Homocitrate synthase NifV</fullName>
    </submittedName>
</protein>
<evidence type="ECO:0000256" key="1">
    <source>
        <dbReference type="ARBA" id="ARBA00022679"/>
    </source>
</evidence>
<evidence type="ECO:0000256" key="2">
    <source>
        <dbReference type="RuleBase" id="RU003523"/>
    </source>
</evidence>
<dbReference type="InterPro" id="IPR013477">
    <property type="entry name" value="NifV/FrbC"/>
</dbReference>
<evidence type="ECO:0000313" key="5">
    <source>
        <dbReference type="Proteomes" id="UP000199520"/>
    </source>
</evidence>
<dbReference type="Proteomes" id="UP000199520">
    <property type="component" value="Unassembled WGS sequence"/>
</dbReference>
<keyword evidence="1 2" id="KW-0808">Transferase</keyword>
<dbReference type="CDD" id="cd07939">
    <property type="entry name" value="DRE_TIM_NifV"/>
    <property type="match status" value="1"/>
</dbReference>
<dbReference type="GO" id="GO:0019752">
    <property type="term" value="P:carboxylic acid metabolic process"/>
    <property type="evidence" value="ECO:0007669"/>
    <property type="project" value="InterPro"/>
</dbReference>
<sequence>MIMKDARTIEIVDTTLRDGEQSPSIVFSAQDKLNIAKALDKAGVTWIEAGVPVMGEEEQEAMKMILSAGLKANVIAWNRALKNDILSSVSCGFSQLHISVPVSDLHIEQKLKKSREWVLENLKQSILLAQSFGCMVSVGAEDASRGDREYFLQVANIAAELGAVRIRYADTVGCLNPLAVHSIFQELIPRCPLPVEVHMHNDFGLANANTLVALAAGAELASTTIGGIGERAGNAALEEVVTAWQVVYGMKCHVNRTDLPHLGHLVMQAGSKDVFDYKPIIGNAFTDAHANKIA</sequence>
<organism evidence="4 5">
    <name type="scientific">Pelosinus propionicus DSM 13327</name>
    <dbReference type="NCBI Taxonomy" id="1123291"/>
    <lineage>
        <taxon>Bacteria</taxon>
        <taxon>Bacillati</taxon>
        <taxon>Bacillota</taxon>
        <taxon>Negativicutes</taxon>
        <taxon>Selenomonadales</taxon>
        <taxon>Sporomusaceae</taxon>
        <taxon>Pelosinus</taxon>
    </lineage>
</organism>
<gene>
    <name evidence="4" type="ORF">SAMN04490355_101096</name>
</gene>
<dbReference type="InterPro" id="IPR013785">
    <property type="entry name" value="Aldolase_TIM"/>
</dbReference>
<dbReference type="STRING" id="1123291.SAMN04490355_101096"/>
<name>A0A1I4J2H6_9FIRM</name>
<dbReference type="Pfam" id="PF00682">
    <property type="entry name" value="HMGL-like"/>
    <property type="match status" value="1"/>
</dbReference>
<dbReference type="SUPFAM" id="SSF51569">
    <property type="entry name" value="Aldolase"/>
    <property type="match status" value="1"/>
</dbReference>
<evidence type="ECO:0000313" key="4">
    <source>
        <dbReference type="EMBL" id="SFL60331.1"/>
    </source>
</evidence>
<dbReference type="PROSITE" id="PS00816">
    <property type="entry name" value="AIPM_HOMOCIT_SYNTH_2"/>
    <property type="match status" value="1"/>
</dbReference>
<feature type="domain" description="Pyruvate carboxyltransferase" evidence="3">
    <location>
        <begin position="9"/>
        <end position="260"/>
    </location>
</feature>
<proteinExistence type="inferred from homology"/>
<dbReference type="PANTHER" id="PTHR42880:SF1">
    <property type="entry name" value="ISOPROPYLMALATE_HOMOCITRATE_CITRAMALATE SYNTHASE FAMILY PROTEIN"/>
    <property type="match status" value="1"/>
</dbReference>
<evidence type="ECO:0000259" key="3">
    <source>
        <dbReference type="PROSITE" id="PS50991"/>
    </source>
</evidence>
<dbReference type="InterPro" id="IPR002034">
    <property type="entry name" value="AIPM/Hcit_synth_CS"/>
</dbReference>
<comment type="similarity">
    <text evidence="2">Belongs to the alpha-IPM synthase/homocitrate synthase family.</text>
</comment>
<accession>A0A1I4J2H6</accession>
<dbReference type="AlphaFoldDB" id="A0A1I4J2H6"/>
<dbReference type="PANTHER" id="PTHR42880">
    <property type="entry name" value="HOMOCITRATE SYNTHASE"/>
    <property type="match status" value="1"/>
</dbReference>